<accession>A0A844SKB3</accession>
<sequence length="263" mass="27400">MLLIDGNTKIYGIVADPIAQVRTPQAMNEVMANRGSGAVFVPFHVRAGDLPTFVAGLKTWRNLPGFTLTTPHKESTLALCDRLGPMAKISGSVNAVRKTSDGAWEGETFDGLGFVAGLKSQSLDPAGASIYIQGAGGAAKAIVAALADAGAARIAVANRSEKKALALVDQINAAYPGKCILGSACDVSTADIVVNGTSLGLRDSDPLPIDVEKLKPGQVAADVIMMPDTTSFLRAAEANGCRIHRGIHMLRGQVEEIADFLGF</sequence>
<dbReference type="GO" id="GO:0004764">
    <property type="term" value="F:shikimate 3-dehydrogenase (NADP+) activity"/>
    <property type="evidence" value="ECO:0007669"/>
    <property type="project" value="UniProtKB-EC"/>
</dbReference>
<reference evidence="9 10" key="1">
    <citation type="submission" date="2019-12" db="EMBL/GenBank/DDBJ databases">
        <title>Draft genome sequences Bradyrhizobium cajani AMBPC1010, Bradyrhizobium pachyrhizi AMBPC1040 and Bradyrhizobium yuanmingense ALSPC3051, three plant growth promoting strains isolated from nodules of Cajanus cajan L. in Dominican Republic.</title>
        <authorList>
            <person name="Flores-Felix J.D."/>
            <person name="Araujo J."/>
            <person name="Diaz-Alcantara C."/>
            <person name="Gonzalez-Andres F."/>
            <person name="Velazquez E."/>
        </authorList>
    </citation>
    <scope>NUCLEOTIDE SEQUENCE [LARGE SCALE GENOMIC DNA]</scope>
    <source>
        <strain evidence="9 10">1040</strain>
    </source>
</reference>
<dbReference type="InterPro" id="IPR046346">
    <property type="entry name" value="Aminoacid_DH-like_N_sf"/>
</dbReference>
<dbReference type="GO" id="GO:0005829">
    <property type="term" value="C:cytosol"/>
    <property type="evidence" value="ECO:0007669"/>
    <property type="project" value="TreeGrafter"/>
</dbReference>
<dbReference type="InterPro" id="IPR036291">
    <property type="entry name" value="NAD(P)-bd_dom_sf"/>
</dbReference>
<dbReference type="PANTHER" id="PTHR21089:SF1">
    <property type="entry name" value="BIFUNCTIONAL 3-DEHYDROQUINATE DEHYDRATASE_SHIKIMATE DEHYDROGENASE, CHLOROPLASTIC"/>
    <property type="match status" value="1"/>
</dbReference>
<evidence type="ECO:0000313" key="9">
    <source>
        <dbReference type="EMBL" id="MVT66096.1"/>
    </source>
</evidence>
<dbReference type="Gene3D" id="3.40.50.10860">
    <property type="entry name" value="Leucine Dehydrogenase, chain A, domain 1"/>
    <property type="match status" value="1"/>
</dbReference>
<dbReference type="AlphaFoldDB" id="A0A844SKB3"/>
<evidence type="ECO:0000313" key="10">
    <source>
        <dbReference type="Proteomes" id="UP000436468"/>
    </source>
</evidence>
<dbReference type="InterPro" id="IPR022893">
    <property type="entry name" value="Shikimate_DH_fam"/>
</dbReference>
<dbReference type="CDD" id="cd01065">
    <property type="entry name" value="NAD_bind_Shikimate_DH"/>
    <property type="match status" value="1"/>
</dbReference>
<dbReference type="Pfam" id="PF01488">
    <property type="entry name" value="Shikimate_DH"/>
    <property type="match status" value="1"/>
</dbReference>
<dbReference type="Pfam" id="PF08501">
    <property type="entry name" value="Shikimate_dh_N"/>
    <property type="match status" value="1"/>
</dbReference>
<gene>
    <name evidence="9" type="ORF">GPL21_13365</name>
</gene>
<dbReference type="InterPro" id="IPR013708">
    <property type="entry name" value="Shikimate_DH-bd_N"/>
</dbReference>
<dbReference type="EMBL" id="WQNF01000007">
    <property type="protein sequence ID" value="MVT66096.1"/>
    <property type="molecule type" value="Genomic_DNA"/>
</dbReference>
<comment type="catalytic activity">
    <reaction evidence="6">
        <text>shikimate + NADP(+) = 3-dehydroshikimate + NADPH + H(+)</text>
        <dbReference type="Rhea" id="RHEA:17737"/>
        <dbReference type="ChEBI" id="CHEBI:15378"/>
        <dbReference type="ChEBI" id="CHEBI:16630"/>
        <dbReference type="ChEBI" id="CHEBI:36208"/>
        <dbReference type="ChEBI" id="CHEBI:57783"/>
        <dbReference type="ChEBI" id="CHEBI:58349"/>
        <dbReference type="EC" id="1.1.1.25"/>
    </reaction>
</comment>
<dbReference type="GO" id="GO:0019632">
    <property type="term" value="P:shikimate metabolic process"/>
    <property type="evidence" value="ECO:0007669"/>
    <property type="project" value="TreeGrafter"/>
</dbReference>
<protein>
    <recommendedName>
        <fullName evidence="2">shikimate dehydrogenase (NADP(+))</fullName>
        <ecNumber evidence="2">1.1.1.25</ecNumber>
    </recommendedName>
</protein>
<organism evidence="9 10">
    <name type="scientific">Bradyrhizobium pachyrhizi</name>
    <dbReference type="NCBI Taxonomy" id="280333"/>
    <lineage>
        <taxon>Bacteria</taxon>
        <taxon>Pseudomonadati</taxon>
        <taxon>Pseudomonadota</taxon>
        <taxon>Alphaproteobacteria</taxon>
        <taxon>Hyphomicrobiales</taxon>
        <taxon>Nitrobacteraceae</taxon>
        <taxon>Bradyrhizobium</taxon>
    </lineage>
</organism>
<proteinExistence type="predicted"/>
<feature type="domain" description="Quinate/shikimate 5-dehydrogenase/glutamyl-tRNA reductase" evidence="7">
    <location>
        <begin position="126"/>
        <end position="197"/>
    </location>
</feature>
<dbReference type="Proteomes" id="UP000436468">
    <property type="component" value="Unassembled WGS sequence"/>
</dbReference>
<keyword evidence="4" id="KW-0560">Oxidoreductase</keyword>
<dbReference type="SUPFAM" id="SSF53223">
    <property type="entry name" value="Aminoacid dehydrogenase-like, N-terminal domain"/>
    <property type="match status" value="1"/>
</dbReference>
<dbReference type="GO" id="GO:0009423">
    <property type="term" value="P:chorismate biosynthetic process"/>
    <property type="evidence" value="ECO:0007669"/>
    <property type="project" value="UniProtKB-UniPathway"/>
</dbReference>
<evidence type="ECO:0000256" key="6">
    <source>
        <dbReference type="ARBA" id="ARBA00049442"/>
    </source>
</evidence>
<comment type="caution">
    <text evidence="9">The sequence shown here is derived from an EMBL/GenBank/DDBJ whole genome shotgun (WGS) entry which is preliminary data.</text>
</comment>
<dbReference type="EC" id="1.1.1.25" evidence="2"/>
<keyword evidence="10" id="KW-1185">Reference proteome</keyword>
<name>A0A844SKB3_9BRAD</name>
<feature type="domain" description="Shikimate dehydrogenase substrate binding N-terminal" evidence="8">
    <location>
        <begin position="13"/>
        <end position="96"/>
    </location>
</feature>
<comment type="pathway">
    <text evidence="1">Metabolic intermediate biosynthesis; chorismate biosynthesis; chorismate from D-erythrose 4-phosphate and phosphoenolpyruvate: step 4/7.</text>
</comment>
<evidence type="ECO:0000259" key="8">
    <source>
        <dbReference type="Pfam" id="PF08501"/>
    </source>
</evidence>
<dbReference type="InterPro" id="IPR006151">
    <property type="entry name" value="Shikm_DH/Glu-tRNA_Rdtase"/>
</dbReference>
<keyword evidence="3" id="KW-0521">NADP</keyword>
<evidence type="ECO:0000259" key="7">
    <source>
        <dbReference type="Pfam" id="PF01488"/>
    </source>
</evidence>
<keyword evidence="5" id="KW-0057">Aromatic amino acid biosynthesis</keyword>
<dbReference type="SUPFAM" id="SSF51735">
    <property type="entry name" value="NAD(P)-binding Rossmann-fold domains"/>
    <property type="match status" value="1"/>
</dbReference>
<evidence type="ECO:0000256" key="4">
    <source>
        <dbReference type="ARBA" id="ARBA00023002"/>
    </source>
</evidence>
<keyword evidence="5" id="KW-0028">Amino-acid biosynthesis</keyword>
<dbReference type="GO" id="GO:0050661">
    <property type="term" value="F:NADP binding"/>
    <property type="evidence" value="ECO:0007669"/>
    <property type="project" value="TreeGrafter"/>
</dbReference>
<dbReference type="Gene3D" id="3.40.50.720">
    <property type="entry name" value="NAD(P)-binding Rossmann-like Domain"/>
    <property type="match status" value="1"/>
</dbReference>
<dbReference type="PANTHER" id="PTHR21089">
    <property type="entry name" value="SHIKIMATE DEHYDROGENASE"/>
    <property type="match status" value="1"/>
</dbReference>
<dbReference type="GO" id="GO:0009073">
    <property type="term" value="P:aromatic amino acid family biosynthetic process"/>
    <property type="evidence" value="ECO:0007669"/>
    <property type="project" value="UniProtKB-KW"/>
</dbReference>
<dbReference type="RefSeq" id="WP_157343645.1">
    <property type="nucleotide sequence ID" value="NZ_WQNF01000007.1"/>
</dbReference>
<dbReference type="UniPathway" id="UPA00053">
    <property type="reaction ID" value="UER00087"/>
</dbReference>
<evidence type="ECO:0000256" key="3">
    <source>
        <dbReference type="ARBA" id="ARBA00022857"/>
    </source>
</evidence>
<evidence type="ECO:0000256" key="5">
    <source>
        <dbReference type="ARBA" id="ARBA00023141"/>
    </source>
</evidence>
<evidence type="ECO:0000256" key="2">
    <source>
        <dbReference type="ARBA" id="ARBA00012962"/>
    </source>
</evidence>
<evidence type="ECO:0000256" key="1">
    <source>
        <dbReference type="ARBA" id="ARBA00004871"/>
    </source>
</evidence>